<dbReference type="PANTHER" id="PTHR23546:SF1">
    <property type="entry name" value="MEMBRANE PROTEIN"/>
    <property type="match status" value="1"/>
</dbReference>
<keyword evidence="3 5" id="KW-1133">Transmembrane helix</keyword>
<accession>A0A9W5VVP3</accession>
<gene>
    <name evidence="7" type="ORF">HMPREF9238_01585</name>
</gene>
<sequence length="470" mass="49294">MTVPLADEVAPRPNRVLGSAPRRVASRMPRVARCTCSFSGLRFWARARASYAERMTDSKRLLSAIVAIVFFTYIGQFLLNAAIAPLSRALGLAEWHMGAALSLAAIMVTLLSQPWGRASLSWGRRPVLLSALVLALCAGLLFSLTVWLRTAMLIPAGVAAAGIILARGGFFGAAVAAVPPTGQALIAEITPDEASRVRGMAAFGSAFNVAAMVGALLSGLLAAWWLMAPVYATPVSVGIALVIALLTLPKSTRREGAAKPPKMSACDRRVRPYLAAGFGMFFAMGIVQICIGFVVQDRFCIAPENAVLPTGLAMLGQAAGAIFSQLVLVPRLVWPPRRLLRVGLMVVVLAVTGIVLSLPLWVTILCVTLIGVGAGLAGPGYNAGASLKVAPEEQGSVAGLLSATGGLTWVFAPITGTVLYGLSPLAALLLAVGAVSASAGVAWLHPEFRSDNWGERLRSRLKRTKPVSRD</sequence>
<feature type="transmembrane region" description="Helical" evidence="5">
    <location>
        <begin position="231"/>
        <end position="249"/>
    </location>
</feature>
<name>A0A9W5VVP3_9ACTO</name>
<comment type="caution">
    <text evidence="7">The sequence shown here is derived from an EMBL/GenBank/DDBJ whole genome shotgun (WGS) entry which is preliminary data.</text>
</comment>
<reference evidence="7 8" key="1">
    <citation type="submission" date="2013-05" db="EMBL/GenBank/DDBJ databases">
        <title>The Genome Sequence of Actinomyces europaeus ACS-120-V-COL10B.</title>
        <authorList>
            <consortium name="The Broad Institute Genomics Platform"/>
            <person name="Earl A."/>
            <person name="Ward D."/>
            <person name="Feldgarden M."/>
            <person name="Gevers D."/>
            <person name="Saerens B."/>
            <person name="Vaneechoutte M."/>
            <person name="Walker B."/>
            <person name="Young S."/>
            <person name="Zeng Q."/>
            <person name="Gargeya S."/>
            <person name="Fitzgerald M."/>
            <person name="Haas B."/>
            <person name="Abouelleil A."/>
            <person name="Allen A.W."/>
            <person name="Alvarado L."/>
            <person name="Arachchi H.M."/>
            <person name="Berlin A.M."/>
            <person name="Chapman S.B."/>
            <person name="Gainer-Dewar J."/>
            <person name="Goldberg J."/>
            <person name="Griggs A."/>
            <person name="Gujja S."/>
            <person name="Hansen M."/>
            <person name="Howarth C."/>
            <person name="Imamovic A."/>
            <person name="Ireland A."/>
            <person name="Larimer J."/>
            <person name="McCowan C."/>
            <person name="Murphy C."/>
            <person name="Pearson M."/>
            <person name="Poon T.W."/>
            <person name="Priest M."/>
            <person name="Roberts A."/>
            <person name="Saif S."/>
            <person name="Shea T."/>
            <person name="Sisk P."/>
            <person name="Sykes S."/>
            <person name="Wortman J."/>
            <person name="Nusbaum C."/>
            <person name="Birren B."/>
        </authorList>
    </citation>
    <scope>NUCLEOTIDE SEQUENCE [LARGE SCALE GENOMIC DNA]</scope>
    <source>
        <strain evidence="7 8">ACS-120-V-Col10b</strain>
    </source>
</reference>
<protein>
    <recommendedName>
        <fullName evidence="6">Major facilitator superfamily (MFS) profile domain-containing protein</fullName>
    </recommendedName>
</protein>
<dbReference type="PROSITE" id="PS50850">
    <property type="entry name" value="MFS"/>
    <property type="match status" value="1"/>
</dbReference>
<feature type="transmembrane region" description="Helical" evidence="5">
    <location>
        <begin position="427"/>
        <end position="445"/>
    </location>
</feature>
<evidence type="ECO:0000256" key="4">
    <source>
        <dbReference type="ARBA" id="ARBA00023136"/>
    </source>
</evidence>
<proteinExistence type="predicted"/>
<keyword evidence="2 5" id="KW-0812">Transmembrane</keyword>
<dbReference type="InterPro" id="IPR011701">
    <property type="entry name" value="MFS"/>
</dbReference>
<feature type="transmembrane region" description="Helical" evidence="5">
    <location>
        <begin position="127"/>
        <end position="148"/>
    </location>
</feature>
<dbReference type="Proteomes" id="UP000014387">
    <property type="component" value="Unassembled WGS sequence"/>
</dbReference>
<dbReference type="InterPro" id="IPR036259">
    <property type="entry name" value="MFS_trans_sf"/>
</dbReference>
<dbReference type="Gene3D" id="1.20.1250.20">
    <property type="entry name" value="MFS general substrate transporter like domains"/>
    <property type="match status" value="1"/>
</dbReference>
<evidence type="ECO:0000256" key="3">
    <source>
        <dbReference type="ARBA" id="ARBA00022989"/>
    </source>
</evidence>
<feature type="transmembrane region" description="Helical" evidence="5">
    <location>
        <begin position="270"/>
        <end position="295"/>
    </location>
</feature>
<evidence type="ECO:0000256" key="5">
    <source>
        <dbReference type="SAM" id="Phobius"/>
    </source>
</evidence>
<feature type="transmembrane region" description="Helical" evidence="5">
    <location>
        <begin position="154"/>
        <end position="178"/>
    </location>
</feature>
<feature type="transmembrane region" description="Helical" evidence="5">
    <location>
        <begin position="199"/>
        <end position="225"/>
    </location>
</feature>
<dbReference type="PANTHER" id="PTHR23546">
    <property type="entry name" value="TRANSPORT PROTEIN"/>
    <property type="match status" value="1"/>
</dbReference>
<evidence type="ECO:0000313" key="8">
    <source>
        <dbReference type="Proteomes" id="UP000014387"/>
    </source>
</evidence>
<feature type="transmembrane region" description="Helical" evidence="5">
    <location>
        <begin position="397"/>
        <end position="420"/>
    </location>
</feature>
<evidence type="ECO:0000259" key="6">
    <source>
        <dbReference type="PROSITE" id="PS50850"/>
    </source>
</evidence>
<dbReference type="EMBL" id="AGWN01000003">
    <property type="protein sequence ID" value="EPD29448.1"/>
    <property type="molecule type" value="Genomic_DNA"/>
</dbReference>
<organism evidence="7 8">
    <name type="scientific">Gleimia europaea ACS-120-V-Col10b</name>
    <dbReference type="NCBI Taxonomy" id="883069"/>
    <lineage>
        <taxon>Bacteria</taxon>
        <taxon>Bacillati</taxon>
        <taxon>Actinomycetota</taxon>
        <taxon>Actinomycetes</taxon>
        <taxon>Actinomycetales</taxon>
        <taxon>Actinomycetaceae</taxon>
        <taxon>Gleimia</taxon>
    </lineage>
</organism>
<keyword evidence="8" id="KW-1185">Reference proteome</keyword>
<dbReference type="SUPFAM" id="SSF103473">
    <property type="entry name" value="MFS general substrate transporter"/>
    <property type="match status" value="1"/>
</dbReference>
<dbReference type="Pfam" id="PF07690">
    <property type="entry name" value="MFS_1"/>
    <property type="match status" value="1"/>
</dbReference>
<evidence type="ECO:0000313" key="7">
    <source>
        <dbReference type="EMBL" id="EPD29448.1"/>
    </source>
</evidence>
<dbReference type="GO" id="GO:0005886">
    <property type="term" value="C:plasma membrane"/>
    <property type="evidence" value="ECO:0007669"/>
    <property type="project" value="UniProtKB-SubCell"/>
</dbReference>
<keyword evidence="4 5" id="KW-0472">Membrane</keyword>
<comment type="subcellular location">
    <subcellularLocation>
        <location evidence="1">Cell membrane</location>
        <topology evidence="1">Multi-pass membrane protein</topology>
    </subcellularLocation>
</comment>
<feature type="transmembrane region" description="Helical" evidence="5">
    <location>
        <begin position="95"/>
        <end position="115"/>
    </location>
</feature>
<evidence type="ECO:0000256" key="1">
    <source>
        <dbReference type="ARBA" id="ARBA00004651"/>
    </source>
</evidence>
<feature type="transmembrane region" description="Helical" evidence="5">
    <location>
        <begin position="315"/>
        <end position="334"/>
    </location>
</feature>
<dbReference type="GO" id="GO:0022857">
    <property type="term" value="F:transmembrane transporter activity"/>
    <property type="evidence" value="ECO:0007669"/>
    <property type="project" value="InterPro"/>
</dbReference>
<feature type="transmembrane region" description="Helical" evidence="5">
    <location>
        <begin position="346"/>
        <end position="377"/>
    </location>
</feature>
<dbReference type="AlphaFoldDB" id="A0A9W5VVP3"/>
<evidence type="ECO:0000256" key="2">
    <source>
        <dbReference type="ARBA" id="ARBA00022692"/>
    </source>
</evidence>
<dbReference type="InterPro" id="IPR020846">
    <property type="entry name" value="MFS_dom"/>
</dbReference>
<feature type="transmembrane region" description="Helical" evidence="5">
    <location>
        <begin position="61"/>
        <end position="83"/>
    </location>
</feature>
<feature type="domain" description="Major facilitator superfamily (MFS) profile" evidence="6">
    <location>
        <begin position="61"/>
        <end position="449"/>
    </location>
</feature>